<reference evidence="1" key="2">
    <citation type="submission" date="2021-03" db="UniProtKB">
        <authorList>
            <consortium name="EnsemblPlants"/>
        </authorList>
    </citation>
    <scope>IDENTIFICATION</scope>
</reference>
<keyword evidence="2" id="KW-1185">Reference proteome</keyword>
<dbReference type="Proteomes" id="UP000596661">
    <property type="component" value="Chromosome 2"/>
</dbReference>
<sequence>MFDFKGTYHLTLNKNSKLKFKFWNKVFCLGIIKHKVVINYIMGLNYITELSLLAKSLACSLSTVMVYFFLREVDTV</sequence>
<proteinExistence type="predicted"/>
<accession>A0A803QV27</accession>
<dbReference type="EMBL" id="UZAU01000233">
    <property type="status" value="NOT_ANNOTATED_CDS"/>
    <property type="molecule type" value="Genomic_DNA"/>
</dbReference>
<dbReference type="Gramene" id="novel_model_1731_5bd9a17a">
    <property type="protein sequence ID" value="cds.novel_model_1731_5bd9a17a"/>
    <property type="gene ID" value="novel_gene_950_5bd9a17a"/>
</dbReference>
<dbReference type="AlphaFoldDB" id="A0A803QV27"/>
<protein>
    <submittedName>
        <fullName evidence="1">Uncharacterized protein</fullName>
    </submittedName>
</protein>
<name>A0A803QV27_CANSA</name>
<reference evidence="1" key="1">
    <citation type="submission" date="2018-11" db="EMBL/GenBank/DDBJ databases">
        <authorList>
            <person name="Grassa J C."/>
        </authorList>
    </citation>
    <scope>NUCLEOTIDE SEQUENCE [LARGE SCALE GENOMIC DNA]</scope>
</reference>
<organism evidence="1 2">
    <name type="scientific">Cannabis sativa</name>
    <name type="common">Hemp</name>
    <name type="synonym">Marijuana</name>
    <dbReference type="NCBI Taxonomy" id="3483"/>
    <lineage>
        <taxon>Eukaryota</taxon>
        <taxon>Viridiplantae</taxon>
        <taxon>Streptophyta</taxon>
        <taxon>Embryophyta</taxon>
        <taxon>Tracheophyta</taxon>
        <taxon>Spermatophyta</taxon>
        <taxon>Magnoliopsida</taxon>
        <taxon>eudicotyledons</taxon>
        <taxon>Gunneridae</taxon>
        <taxon>Pentapetalae</taxon>
        <taxon>rosids</taxon>
        <taxon>fabids</taxon>
        <taxon>Rosales</taxon>
        <taxon>Cannabaceae</taxon>
        <taxon>Cannabis</taxon>
    </lineage>
</organism>
<evidence type="ECO:0000313" key="1">
    <source>
        <dbReference type="EnsemblPlants" id="cds.novel_model_1731_5bd9a17a"/>
    </source>
</evidence>
<dbReference type="EnsemblPlants" id="novel_model_1731_5bd9a17a">
    <property type="protein sequence ID" value="cds.novel_model_1731_5bd9a17a"/>
    <property type="gene ID" value="novel_gene_950_5bd9a17a"/>
</dbReference>
<evidence type="ECO:0000313" key="2">
    <source>
        <dbReference type="Proteomes" id="UP000596661"/>
    </source>
</evidence>